<dbReference type="Proteomes" id="UP000293719">
    <property type="component" value="Chromosome"/>
</dbReference>
<evidence type="ECO:0000313" key="5">
    <source>
        <dbReference type="EMBL" id="QBK31926.1"/>
    </source>
</evidence>
<evidence type="ECO:0000256" key="4">
    <source>
        <dbReference type="SAM" id="MobiDB-lite"/>
    </source>
</evidence>
<reference evidence="5 6" key="1">
    <citation type="journal article" date="2017" name="Int. J. Syst. Evol. Microbiol.">
        <title>Roseitalea porphyridii gen. nov., sp. nov., isolated from a red alga, and reclassification of Hoeflea suaedae Chung et al. 2013 as Pseudohoeflea suaedae gen. nov., comb. nov.</title>
        <authorList>
            <person name="Hyeon J.W."/>
            <person name="Jeong S.E."/>
            <person name="Baek K."/>
            <person name="Jeon C.O."/>
        </authorList>
    </citation>
    <scope>NUCLEOTIDE SEQUENCE [LARGE SCALE GENOMIC DNA]</scope>
    <source>
        <strain evidence="5 6">MA7-20</strain>
    </source>
</reference>
<evidence type="ECO:0000256" key="2">
    <source>
        <dbReference type="ARBA" id="ARBA00022448"/>
    </source>
</evidence>
<dbReference type="Gene3D" id="3.40.190.170">
    <property type="entry name" value="Bacterial extracellular solute-binding protein, family 7"/>
    <property type="match status" value="1"/>
</dbReference>
<dbReference type="InterPro" id="IPR038404">
    <property type="entry name" value="TRAP_DctP_sf"/>
</dbReference>
<sequence length="371" mass="41054">MAQPASAEAPPAGPAQRVRDDVPGLQQERRNEMPNRKHKHLRTMMKAALASVVLAGSSMAASAQSYNFRLSNLYPENHPMCVQTHNFAKFVEEGTDGDVQVEVFCNNQLGNEREASEAVRRGSLEMVMSGGGGLGRFIQELYMLELPFLYPETRDINTVTWALVDDINALANDRGYEILGFGYEGPRSINSVESFNTLEELQNYKLRIPEAPLYVGMARALGAVPTPTAFTEAYTSLQTGVADGMESGPSTTYNNKFFEVAPYYVQTEHIVNPCYLAINLDLFESLPEEYQEVLRGAGRRSTDIMLEDVLASNEEVMNTMKEQGLTVVELAPGEAEKFRETLKPFSEEFAQSIGADAVDLLNGIREVLDAQ</sequence>
<keyword evidence="2" id="KW-0813">Transport</keyword>
<dbReference type="GO" id="GO:0055085">
    <property type="term" value="P:transmembrane transport"/>
    <property type="evidence" value="ECO:0007669"/>
    <property type="project" value="InterPro"/>
</dbReference>
<feature type="region of interest" description="Disordered" evidence="4">
    <location>
        <begin position="1"/>
        <end position="38"/>
    </location>
</feature>
<protein>
    <submittedName>
        <fullName evidence="5">TRAP transporter substrate-binding protein</fullName>
    </submittedName>
</protein>
<keyword evidence="6" id="KW-1185">Reference proteome</keyword>
<dbReference type="KEGG" id="rpod:E0E05_15810"/>
<dbReference type="Pfam" id="PF03480">
    <property type="entry name" value="DctP"/>
    <property type="match status" value="1"/>
</dbReference>
<proteinExistence type="inferred from homology"/>
<dbReference type="EMBL" id="CP036532">
    <property type="protein sequence ID" value="QBK31926.1"/>
    <property type="molecule type" value="Genomic_DNA"/>
</dbReference>
<dbReference type="NCBIfam" id="NF037995">
    <property type="entry name" value="TRAP_S1"/>
    <property type="match status" value="1"/>
</dbReference>
<feature type="compositionally biased region" description="Basic and acidic residues" evidence="4">
    <location>
        <begin position="17"/>
        <end position="35"/>
    </location>
</feature>
<dbReference type="InterPro" id="IPR018389">
    <property type="entry name" value="DctP_fam"/>
</dbReference>
<evidence type="ECO:0000256" key="1">
    <source>
        <dbReference type="ARBA" id="ARBA00009023"/>
    </source>
</evidence>
<accession>A0A4P6V5Q2</accession>
<dbReference type="GO" id="GO:0030288">
    <property type="term" value="C:outer membrane-bounded periplasmic space"/>
    <property type="evidence" value="ECO:0007669"/>
    <property type="project" value="InterPro"/>
</dbReference>
<dbReference type="PIRSF" id="PIRSF006470">
    <property type="entry name" value="DctB"/>
    <property type="match status" value="1"/>
</dbReference>
<dbReference type="CDD" id="cd13603">
    <property type="entry name" value="PBP2_TRAP_Siap_TeaA_like"/>
    <property type="match status" value="1"/>
</dbReference>
<dbReference type="InterPro" id="IPR004682">
    <property type="entry name" value="TRAP_DctP"/>
</dbReference>
<name>A0A4P6V5Q2_9HYPH</name>
<dbReference type="PANTHER" id="PTHR33376">
    <property type="match status" value="1"/>
</dbReference>
<comment type="similarity">
    <text evidence="1">Belongs to the bacterial solute-binding protein 7 family.</text>
</comment>
<dbReference type="PANTHER" id="PTHR33376:SF7">
    <property type="entry name" value="C4-DICARBOXYLATE-BINDING PROTEIN DCTB"/>
    <property type="match status" value="1"/>
</dbReference>
<dbReference type="AlphaFoldDB" id="A0A4P6V5Q2"/>
<evidence type="ECO:0000256" key="3">
    <source>
        <dbReference type="ARBA" id="ARBA00022729"/>
    </source>
</evidence>
<keyword evidence="3" id="KW-0732">Signal</keyword>
<evidence type="ECO:0000313" key="6">
    <source>
        <dbReference type="Proteomes" id="UP000293719"/>
    </source>
</evidence>
<organism evidence="5 6">
    <name type="scientific">Roseitalea porphyridii</name>
    <dbReference type="NCBI Taxonomy" id="1852022"/>
    <lineage>
        <taxon>Bacteria</taxon>
        <taxon>Pseudomonadati</taxon>
        <taxon>Pseudomonadota</taxon>
        <taxon>Alphaproteobacteria</taxon>
        <taxon>Hyphomicrobiales</taxon>
        <taxon>Ahrensiaceae</taxon>
        <taxon>Roseitalea</taxon>
    </lineage>
</organism>
<feature type="compositionally biased region" description="Low complexity" evidence="4">
    <location>
        <begin position="1"/>
        <end position="10"/>
    </location>
</feature>
<gene>
    <name evidence="5" type="ORF">E0E05_15810</name>
</gene>